<proteinExistence type="predicted"/>
<dbReference type="InterPro" id="IPR028051">
    <property type="entry name" value="CheX-like_dom"/>
</dbReference>
<dbReference type="EMBL" id="VFJB01000006">
    <property type="protein sequence ID" value="KAA0257738.1"/>
    <property type="molecule type" value="Genomic_DNA"/>
</dbReference>
<organism evidence="3 4">
    <name type="scientific">Deferribacter autotrophicus</name>
    <dbReference type="NCBI Taxonomy" id="500465"/>
    <lineage>
        <taxon>Bacteria</taxon>
        <taxon>Pseudomonadati</taxon>
        <taxon>Deferribacterota</taxon>
        <taxon>Deferribacteres</taxon>
        <taxon>Deferribacterales</taxon>
        <taxon>Deferribacteraceae</taxon>
        <taxon>Deferribacter</taxon>
    </lineage>
</organism>
<dbReference type="InterPro" id="IPR038756">
    <property type="entry name" value="CheX-like"/>
</dbReference>
<comment type="caution">
    <text evidence="3">The sequence shown here is derived from an EMBL/GenBank/DDBJ whole genome shotgun (WGS) entry which is preliminary data.</text>
</comment>
<gene>
    <name evidence="3" type="ORF">FHQ18_08330</name>
</gene>
<dbReference type="RefSeq" id="WP_149266711.1">
    <property type="nucleotide sequence ID" value="NZ_VFJB01000006.1"/>
</dbReference>
<keyword evidence="4" id="KW-1185">Reference proteome</keyword>
<reference evidence="3 4" key="1">
    <citation type="submission" date="2019-06" db="EMBL/GenBank/DDBJ databases">
        <title>Genomic insights into carbon and energy metabolism of Deferribacter autotrophicus revealed new metabolic traits in the phylum Deferribacteres.</title>
        <authorList>
            <person name="Slobodkin A.I."/>
            <person name="Slobodkina G.B."/>
            <person name="Allioux M."/>
            <person name="Alain K."/>
            <person name="Jebbar M."/>
            <person name="Shadrin V."/>
            <person name="Kublanov I.V."/>
            <person name="Toshchakov S.V."/>
            <person name="Bonch-Osmolovskaya E.A."/>
        </authorList>
    </citation>
    <scope>NUCLEOTIDE SEQUENCE [LARGE SCALE GENOMIC DNA]</scope>
    <source>
        <strain evidence="3 4">SL50</strain>
    </source>
</reference>
<dbReference type="Proteomes" id="UP000322876">
    <property type="component" value="Unassembled WGS sequence"/>
</dbReference>
<evidence type="ECO:0000259" key="2">
    <source>
        <dbReference type="Pfam" id="PF13690"/>
    </source>
</evidence>
<keyword evidence="1" id="KW-0145">Chemotaxis</keyword>
<dbReference type="CDD" id="cd17906">
    <property type="entry name" value="CheX"/>
    <property type="match status" value="1"/>
</dbReference>
<dbReference type="SUPFAM" id="SSF103039">
    <property type="entry name" value="CheC-like"/>
    <property type="match status" value="1"/>
</dbReference>
<evidence type="ECO:0000313" key="4">
    <source>
        <dbReference type="Proteomes" id="UP000322876"/>
    </source>
</evidence>
<dbReference type="PANTHER" id="PTHR39452:SF1">
    <property type="entry name" value="CHEY-P PHOSPHATASE CHEX"/>
    <property type="match status" value="1"/>
</dbReference>
<evidence type="ECO:0000256" key="1">
    <source>
        <dbReference type="ARBA" id="ARBA00022500"/>
    </source>
</evidence>
<dbReference type="Gene3D" id="3.40.1550.10">
    <property type="entry name" value="CheC-like"/>
    <property type="match status" value="1"/>
</dbReference>
<dbReference type="OrthoDB" id="9788100at2"/>
<protein>
    <submittedName>
        <fullName evidence="3">Chemotaxis protein CheX</fullName>
    </submittedName>
</protein>
<accession>A0A5A8F0Z2</accession>
<dbReference type="PANTHER" id="PTHR39452">
    <property type="entry name" value="CHEY-P PHOSPHATASE CHEX"/>
    <property type="match status" value="1"/>
</dbReference>
<dbReference type="InterPro" id="IPR028976">
    <property type="entry name" value="CheC-like_sf"/>
</dbReference>
<sequence>MKAEHINPFIESTLAVFETMLGLRPKKEELFIKKDDEPSFDISGIIGLTGQAVGSVVISFPESLALKVVSKFIGEDKKSVDDEVVDAVGELINMIAGGAKKIFTDKGLKFKISIPNVVTGKGHKIKRPSNVPCLGVKFKIDNEVFVIEVSLKENQ</sequence>
<feature type="domain" description="Chemotaxis phosphatase CheX-like" evidence="2">
    <location>
        <begin position="42"/>
        <end position="138"/>
    </location>
</feature>
<dbReference type="GO" id="GO:0006935">
    <property type="term" value="P:chemotaxis"/>
    <property type="evidence" value="ECO:0007669"/>
    <property type="project" value="UniProtKB-KW"/>
</dbReference>
<evidence type="ECO:0000313" key="3">
    <source>
        <dbReference type="EMBL" id="KAA0257738.1"/>
    </source>
</evidence>
<dbReference type="Pfam" id="PF13690">
    <property type="entry name" value="CheX"/>
    <property type="match status" value="1"/>
</dbReference>
<name>A0A5A8F0Z2_9BACT</name>
<dbReference type="AlphaFoldDB" id="A0A5A8F0Z2"/>